<dbReference type="SUPFAM" id="SSF46785">
    <property type="entry name" value="Winged helix' DNA-binding domain"/>
    <property type="match status" value="1"/>
</dbReference>
<dbReference type="Gene3D" id="1.10.10.10">
    <property type="entry name" value="Winged helix-like DNA-binding domain superfamily/Winged helix DNA-binding domain"/>
    <property type="match status" value="1"/>
</dbReference>
<dbReference type="EMBL" id="AUZX01008038">
    <property type="protein sequence ID" value="EQD57088.1"/>
    <property type="molecule type" value="Genomic_DNA"/>
</dbReference>
<dbReference type="GO" id="GO:0045892">
    <property type="term" value="P:negative regulation of DNA-templated transcription"/>
    <property type="evidence" value="ECO:0007669"/>
    <property type="project" value="InterPro"/>
</dbReference>
<dbReference type="InterPro" id="IPR036388">
    <property type="entry name" value="WH-like_DNA-bd_sf"/>
</dbReference>
<evidence type="ECO:0000256" key="2">
    <source>
        <dbReference type="ARBA" id="ARBA00023015"/>
    </source>
</evidence>
<dbReference type="Pfam" id="PF03965">
    <property type="entry name" value="Penicillinase_R"/>
    <property type="match status" value="1"/>
</dbReference>
<proteinExistence type="inferred from homology"/>
<reference evidence="5" key="2">
    <citation type="journal article" date="2014" name="ISME J.">
        <title>Microbial stratification in low pH oxic and suboxic macroscopic growths along an acid mine drainage.</title>
        <authorList>
            <person name="Mendez-Garcia C."/>
            <person name="Mesa V."/>
            <person name="Sprenger R.R."/>
            <person name="Richter M."/>
            <person name="Diez M.S."/>
            <person name="Solano J."/>
            <person name="Bargiela R."/>
            <person name="Golyshina O.V."/>
            <person name="Manteca A."/>
            <person name="Ramos J.L."/>
            <person name="Gallego J.R."/>
            <person name="Llorente I."/>
            <person name="Martins Dos Santos V.A."/>
            <person name="Jensen O.N."/>
            <person name="Pelaez A.I."/>
            <person name="Sanchez J."/>
            <person name="Ferrer M."/>
        </authorList>
    </citation>
    <scope>NUCLEOTIDE SEQUENCE</scope>
</reference>
<organism evidence="5">
    <name type="scientific">mine drainage metagenome</name>
    <dbReference type="NCBI Taxonomy" id="410659"/>
    <lineage>
        <taxon>unclassified sequences</taxon>
        <taxon>metagenomes</taxon>
        <taxon>ecological metagenomes</taxon>
    </lineage>
</organism>
<evidence type="ECO:0000256" key="4">
    <source>
        <dbReference type="ARBA" id="ARBA00023163"/>
    </source>
</evidence>
<evidence type="ECO:0000313" key="5">
    <source>
        <dbReference type="EMBL" id="EQD57088.1"/>
    </source>
</evidence>
<keyword evidence="2" id="KW-0805">Transcription regulation</keyword>
<dbReference type="GO" id="GO:0003677">
    <property type="term" value="F:DNA binding"/>
    <property type="evidence" value="ECO:0007669"/>
    <property type="project" value="UniProtKB-KW"/>
</dbReference>
<feature type="non-terminal residue" evidence="5">
    <location>
        <position position="63"/>
    </location>
</feature>
<keyword evidence="4" id="KW-0804">Transcription</keyword>
<dbReference type="AlphaFoldDB" id="T1AKT7"/>
<evidence type="ECO:0000256" key="1">
    <source>
        <dbReference type="ARBA" id="ARBA00011046"/>
    </source>
</evidence>
<comment type="caution">
    <text evidence="5">The sequence shown here is derived from an EMBL/GenBank/DDBJ whole genome shotgun (WGS) entry which is preliminary data.</text>
</comment>
<reference evidence="5" key="1">
    <citation type="submission" date="2013-08" db="EMBL/GenBank/DDBJ databases">
        <authorList>
            <person name="Mendez C."/>
            <person name="Richter M."/>
            <person name="Ferrer M."/>
            <person name="Sanchez J."/>
        </authorList>
    </citation>
    <scope>NUCLEOTIDE SEQUENCE</scope>
</reference>
<dbReference type="InterPro" id="IPR005650">
    <property type="entry name" value="BlaI_family"/>
</dbReference>
<accession>T1AKT7</accession>
<gene>
    <name evidence="5" type="ORF">B1A_11252</name>
</gene>
<name>T1AKT7_9ZZZZ</name>
<dbReference type="InterPro" id="IPR036390">
    <property type="entry name" value="WH_DNA-bd_sf"/>
</dbReference>
<protein>
    <submittedName>
        <fullName evidence="5">Penicillinase repressor</fullName>
    </submittedName>
</protein>
<evidence type="ECO:0000256" key="3">
    <source>
        <dbReference type="ARBA" id="ARBA00023125"/>
    </source>
</evidence>
<sequence length="63" mass="6937">MLVMSITTAESRVMEVLWSLGPSSAEQVVAQLADCSSWSPTTIKTLLARLRDKGMVQVERDGR</sequence>
<keyword evidence="3" id="KW-0238">DNA-binding</keyword>
<comment type="similarity">
    <text evidence="1">Belongs to the BlaI transcriptional regulatory family.</text>
</comment>